<feature type="transmembrane region" description="Helical" evidence="6">
    <location>
        <begin position="197"/>
        <end position="217"/>
    </location>
</feature>
<evidence type="ECO:0000313" key="8">
    <source>
        <dbReference type="Proteomes" id="UP000557392"/>
    </source>
</evidence>
<dbReference type="RefSeq" id="WP_183999087.1">
    <property type="nucleotide sequence ID" value="NZ_JACIEH010000003.1"/>
</dbReference>
<gene>
    <name evidence="7" type="ORF">GGR46_003284</name>
</gene>
<evidence type="ECO:0000256" key="4">
    <source>
        <dbReference type="ARBA" id="ARBA00022989"/>
    </source>
</evidence>
<dbReference type="AlphaFoldDB" id="A0A7W6NXJ4"/>
<evidence type="ECO:0000256" key="3">
    <source>
        <dbReference type="ARBA" id="ARBA00022692"/>
    </source>
</evidence>
<dbReference type="NCBIfam" id="TIGR03717">
    <property type="entry name" value="R_switched_YjbE"/>
    <property type="match status" value="1"/>
</dbReference>
<comment type="caution">
    <text evidence="7">The sequence shown here is derived from an EMBL/GenBank/DDBJ whole genome shotgun (WGS) entry which is preliminary data.</text>
</comment>
<feature type="transmembrane region" description="Helical" evidence="6">
    <location>
        <begin position="171"/>
        <end position="190"/>
    </location>
</feature>
<keyword evidence="4 6" id="KW-1133">Transmembrane helix</keyword>
<dbReference type="InterPro" id="IPR005496">
    <property type="entry name" value="Integral_membrane_TerC"/>
</dbReference>
<dbReference type="PANTHER" id="PTHR30238">
    <property type="entry name" value="MEMBRANE BOUND PREDICTED REDOX MODULATOR"/>
    <property type="match status" value="1"/>
</dbReference>
<protein>
    <submittedName>
        <fullName evidence="7">YjbE family integral membrane protein</fullName>
    </submittedName>
</protein>
<keyword evidence="5 6" id="KW-0472">Membrane</keyword>
<evidence type="ECO:0000256" key="1">
    <source>
        <dbReference type="ARBA" id="ARBA00004141"/>
    </source>
</evidence>
<name>A0A7W6NXJ4_9SPHN</name>
<keyword evidence="8" id="KW-1185">Reference proteome</keyword>
<dbReference type="PANTHER" id="PTHR30238:SF4">
    <property type="entry name" value="SLL1022 PROTEIN"/>
    <property type="match status" value="1"/>
</dbReference>
<organism evidence="7 8">
    <name type="scientific">Sphingomonas kyeonggiensis</name>
    <dbReference type="NCBI Taxonomy" id="1268553"/>
    <lineage>
        <taxon>Bacteria</taxon>
        <taxon>Pseudomonadati</taxon>
        <taxon>Pseudomonadota</taxon>
        <taxon>Alphaproteobacteria</taxon>
        <taxon>Sphingomonadales</taxon>
        <taxon>Sphingomonadaceae</taxon>
        <taxon>Sphingomonas</taxon>
    </lineage>
</organism>
<evidence type="ECO:0000313" key="7">
    <source>
        <dbReference type="EMBL" id="MBB4099712.1"/>
    </source>
</evidence>
<accession>A0A7W6NXJ4</accession>
<keyword evidence="3 6" id="KW-0812">Transmembrane</keyword>
<evidence type="ECO:0000256" key="6">
    <source>
        <dbReference type="SAM" id="Phobius"/>
    </source>
</evidence>
<dbReference type="GO" id="GO:0016020">
    <property type="term" value="C:membrane"/>
    <property type="evidence" value="ECO:0007669"/>
    <property type="project" value="UniProtKB-SubCell"/>
</dbReference>
<evidence type="ECO:0000256" key="2">
    <source>
        <dbReference type="ARBA" id="ARBA00007511"/>
    </source>
</evidence>
<dbReference type="EMBL" id="JACIEH010000003">
    <property type="protein sequence ID" value="MBB4099712.1"/>
    <property type="molecule type" value="Genomic_DNA"/>
</dbReference>
<sequence>MLDMLLSAAAAGIGSPADIWQHILADFSNLGDPSALAAFGSVLMIDLVLAGDNAIVVGALAAGLPAEQRKKVILIGIGAALVLRIAFALIVSWLMGIVGLIFAGGLLLLWVSWKFWREIREGGPHADEVESGLKPAKSFAAAAWAVAVADVSMSLDNVLAVAGAAREHPGILVVGLLLSVALMGIAANLIAKLINRYPWIAYIGLAVIIFVAFRMIYEGWVGTHETPGITSFF</sequence>
<dbReference type="Pfam" id="PF03741">
    <property type="entry name" value="TerC"/>
    <property type="match status" value="1"/>
</dbReference>
<dbReference type="InterPro" id="IPR022301">
    <property type="entry name" value="Integral_membrane_YjbE"/>
</dbReference>
<feature type="transmembrane region" description="Helical" evidence="6">
    <location>
        <begin position="37"/>
        <end position="60"/>
    </location>
</feature>
<comment type="subcellular location">
    <subcellularLocation>
        <location evidence="1">Membrane</location>
        <topology evidence="1">Multi-pass membrane protein</topology>
    </subcellularLocation>
</comment>
<reference evidence="7 8" key="1">
    <citation type="submission" date="2020-08" db="EMBL/GenBank/DDBJ databases">
        <title>Genomic Encyclopedia of Type Strains, Phase IV (KMG-IV): sequencing the most valuable type-strain genomes for metagenomic binning, comparative biology and taxonomic classification.</title>
        <authorList>
            <person name="Goeker M."/>
        </authorList>
    </citation>
    <scope>NUCLEOTIDE SEQUENCE [LARGE SCALE GENOMIC DNA]</scope>
    <source>
        <strain evidence="7 8">DSM 101806</strain>
    </source>
</reference>
<dbReference type="Proteomes" id="UP000557392">
    <property type="component" value="Unassembled WGS sequence"/>
</dbReference>
<proteinExistence type="inferred from homology"/>
<comment type="similarity">
    <text evidence="2">Belongs to the TerC family.</text>
</comment>
<evidence type="ECO:0000256" key="5">
    <source>
        <dbReference type="ARBA" id="ARBA00023136"/>
    </source>
</evidence>